<comment type="caution">
    <text evidence="2">The sequence shown here is derived from an EMBL/GenBank/DDBJ whole genome shotgun (WGS) entry which is preliminary data.</text>
</comment>
<dbReference type="EMBL" id="JARKIB010000085">
    <property type="protein sequence ID" value="KAJ7744846.1"/>
    <property type="molecule type" value="Genomic_DNA"/>
</dbReference>
<evidence type="ECO:0000256" key="1">
    <source>
        <dbReference type="SAM" id="MobiDB-lite"/>
    </source>
</evidence>
<keyword evidence="3" id="KW-1185">Reference proteome</keyword>
<accession>A0AAD7IMI1</accession>
<evidence type="ECO:0000313" key="3">
    <source>
        <dbReference type="Proteomes" id="UP001215598"/>
    </source>
</evidence>
<proteinExistence type="predicted"/>
<protein>
    <submittedName>
        <fullName evidence="2">Uncharacterized protein</fullName>
    </submittedName>
</protein>
<sequence length="211" mass="22688">MSVRRGTALPISEPSVLDRRRSRGSYAMRAPPAKAEPAASRRRGGGGGGRGGGLGPSSWFGLVEADEAGARRRDSPADDIHGEDGVRTTHQCGLVPTAICKSSKYSYRLKSGAILPWACLLGALPPLGSFALNSLRDCRCRGPTQSKHLHQDGRNLKMCSRWRWTLKKSLECIALVDWYSLHLPVALHLGIAAWFGPSANIRIAPVTPGAL</sequence>
<dbReference type="Proteomes" id="UP001215598">
    <property type="component" value="Unassembled WGS sequence"/>
</dbReference>
<dbReference type="AlphaFoldDB" id="A0AAD7IMI1"/>
<name>A0AAD7IMI1_9AGAR</name>
<reference evidence="2" key="1">
    <citation type="submission" date="2023-03" db="EMBL/GenBank/DDBJ databases">
        <title>Massive genome expansion in bonnet fungi (Mycena s.s.) driven by repeated elements and novel gene families across ecological guilds.</title>
        <authorList>
            <consortium name="Lawrence Berkeley National Laboratory"/>
            <person name="Harder C.B."/>
            <person name="Miyauchi S."/>
            <person name="Viragh M."/>
            <person name="Kuo A."/>
            <person name="Thoen E."/>
            <person name="Andreopoulos B."/>
            <person name="Lu D."/>
            <person name="Skrede I."/>
            <person name="Drula E."/>
            <person name="Henrissat B."/>
            <person name="Morin E."/>
            <person name="Kohler A."/>
            <person name="Barry K."/>
            <person name="LaButti K."/>
            <person name="Morin E."/>
            <person name="Salamov A."/>
            <person name="Lipzen A."/>
            <person name="Mereny Z."/>
            <person name="Hegedus B."/>
            <person name="Baldrian P."/>
            <person name="Stursova M."/>
            <person name="Weitz H."/>
            <person name="Taylor A."/>
            <person name="Grigoriev I.V."/>
            <person name="Nagy L.G."/>
            <person name="Martin F."/>
            <person name="Kauserud H."/>
        </authorList>
    </citation>
    <scope>NUCLEOTIDE SEQUENCE</scope>
    <source>
        <strain evidence="2">CBHHK182m</strain>
    </source>
</reference>
<evidence type="ECO:0000313" key="2">
    <source>
        <dbReference type="EMBL" id="KAJ7744846.1"/>
    </source>
</evidence>
<gene>
    <name evidence="2" type="ORF">B0H16DRAFT_1693080</name>
</gene>
<feature type="region of interest" description="Disordered" evidence="1">
    <location>
        <begin position="1"/>
        <end position="58"/>
    </location>
</feature>
<organism evidence="2 3">
    <name type="scientific">Mycena metata</name>
    <dbReference type="NCBI Taxonomy" id="1033252"/>
    <lineage>
        <taxon>Eukaryota</taxon>
        <taxon>Fungi</taxon>
        <taxon>Dikarya</taxon>
        <taxon>Basidiomycota</taxon>
        <taxon>Agaricomycotina</taxon>
        <taxon>Agaricomycetes</taxon>
        <taxon>Agaricomycetidae</taxon>
        <taxon>Agaricales</taxon>
        <taxon>Marasmiineae</taxon>
        <taxon>Mycenaceae</taxon>
        <taxon>Mycena</taxon>
    </lineage>
</organism>
<feature type="compositionally biased region" description="Gly residues" evidence="1">
    <location>
        <begin position="45"/>
        <end position="55"/>
    </location>
</feature>